<feature type="transmembrane region" description="Helical" evidence="5">
    <location>
        <begin position="55"/>
        <end position="74"/>
    </location>
</feature>
<comment type="caution">
    <text evidence="6">The sequence shown here is derived from an EMBL/GenBank/DDBJ whole genome shotgun (WGS) entry which is preliminary data.</text>
</comment>
<dbReference type="EMBL" id="AVBG01000003">
    <property type="protein sequence ID" value="KGP92144.1"/>
    <property type="molecule type" value="Genomic_DNA"/>
</dbReference>
<dbReference type="PANTHER" id="PTHR30249:SF3">
    <property type="entry name" value="MUREIN HYDROLASE EXPORT REGULATOR"/>
    <property type="match status" value="1"/>
</dbReference>
<evidence type="ECO:0000256" key="5">
    <source>
        <dbReference type="SAM" id="Phobius"/>
    </source>
</evidence>
<feature type="transmembrane region" description="Helical" evidence="5">
    <location>
        <begin position="135"/>
        <end position="156"/>
    </location>
</feature>
<evidence type="ECO:0000256" key="3">
    <source>
        <dbReference type="ARBA" id="ARBA00022989"/>
    </source>
</evidence>
<keyword evidence="4 5" id="KW-0472">Membrane</keyword>
<evidence type="ECO:0000256" key="4">
    <source>
        <dbReference type="ARBA" id="ARBA00023136"/>
    </source>
</evidence>
<dbReference type="InterPro" id="IPR007300">
    <property type="entry name" value="CidB/LrgB"/>
</dbReference>
<dbReference type="Proteomes" id="UP000030153">
    <property type="component" value="Unassembled WGS sequence"/>
</dbReference>
<feature type="transmembrane region" description="Helical" evidence="5">
    <location>
        <begin position="24"/>
        <end position="43"/>
    </location>
</feature>
<name>A0A0A2UW32_9BACI</name>
<reference evidence="6 7" key="1">
    <citation type="submission" date="2013-08" db="EMBL/GenBank/DDBJ databases">
        <title>Genome of Pontibacillus chungwhensis.</title>
        <authorList>
            <person name="Wang Q."/>
            <person name="Wang G."/>
        </authorList>
    </citation>
    <scope>NUCLEOTIDE SEQUENCE [LARGE SCALE GENOMIC DNA]</scope>
    <source>
        <strain evidence="6 7">BH030062</strain>
    </source>
</reference>
<protein>
    <submittedName>
        <fullName evidence="6">LrgB</fullName>
    </submittedName>
</protein>
<accession>A0A0A2UW32</accession>
<dbReference type="AlphaFoldDB" id="A0A0A2UW32"/>
<dbReference type="PANTHER" id="PTHR30249">
    <property type="entry name" value="PUTATIVE SEROTONIN TRANSPORTER"/>
    <property type="match status" value="1"/>
</dbReference>
<dbReference type="eggNOG" id="COG1346">
    <property type="taxonomic scope" value="Bacteria"/>
</dbReference>
<keyword evidence="7" id="KW-1185">Reference proteome</keyword>
<dbReference type="Pfam" id="PF04172">
    <property type="entry name" value="LrgB"/>
    <property type="match status" value="1"/>
</dbReference>
<keyword evidence="2 5" id="KW-0812">Transmembrane</keyword>
<feature type="transmembrane region" description="Helical" evidence="5">
    <location>
        <begin position="86"/>
        <end position="108"/>
    </location>
</feature>
<dbReference type="GO" id="GO:0016020">
    <property type="term" value="C:membrane"/>
    <property type="evidence" value="ECO:0007669"/>
    <property type="project" value="UniProtKB-SubCell"/>
</dbReference>
<proteinExistence type="predicted"/>
<dbReference type="OrthoDB" id="9811701at2"/>
<evidence type="ECO:0000256" key="1">
    <source>
        <dbReference type="ARBA" id="ARBA00004141"/>
    </source>
</evidence>
<evidence type="ECO:0000313" key="6">
    <source>
        <dbReference type="EMBL" id="KGP92144.1"/>
    </source>
</evidence>
<evidence type="ECO:0000256" key="2">
    <source>
        <dbReference type="ARBA" id="ARBA00022692"/>
    </source>
</evidence>
<organism evidence="6 7">
    <name type="scientific">Pontibacillus chungwhensis BH030062</name>
    <dbReference type="NCBI Taxonomy" id="1385513"/>
    <lineage>
        <taxon>Bacteria</taxon>
        <taxon>Bacillati</taxon>
        <taxon>Bacillota</taxon>
        <taxon>Bacilli</taxon>
        <taxon>Bacillales</taxon>
        <taxon>Bacillaceae</taxon>
        <taxon>Pontibacillus</taxon>
    </lineage>
</organism>
<keyword evidence="3 5" id="KW-1133">Transmembrane helix</keyword>
<sequence length="227" mass="24460">MIYLIATILIYIMSKRIYKQYPKAYLTPLLVVPVVLVTALIVLDIPFQNYEKGTSVISYFLGPATVAFAIPIYKHFELIKKFMVEILSSIVAGSVVAVLSSFFLGYIIHLSGSFMTSIIPRSITTPIAMEVSKTIGGVPALTAAFVVATGIIGSIVGPHVIRLFSLTSPVARGVSFGVAAHGAGTSKAFEFGDQEGTFSSLSMIIAAGVTLVWGNTWIPHFQHLFIQ</sequence>
<comment type="subcellular location">
    <subcellularLocation>
        <location evidence="1">Membrane</location>
        <topology evidence="1">Multi-pass membrane protein</topology>
    </subcellularLocation>
</comment>
<evidence type="ECO:0000313" key="7">
    <source>
        <dbReference type="Proteomes" id="UP000030153"/>
    </source>
</evidence>
<dbReference type="STRING" id="1385513.N780_00775"/>
<dbReference type="RefSeq" id="WP_036781134.1">
    <property type="nucleotide sequence ID" value="NZ_AVBG01000003.1"/>
</dbReference>
<gene>
    <name evidence="6" type="ORF">N780_00775</name>
</gene>